<keyword evidence="3" id="KW-1185">Reference proteome</keyword>
<comment type="caution">
    <text evidence="2">The sequence shown here is derived from an EMBL/GenBank/DDBJ whole genome shotgun (WGS) entry which is preliminary data.</text>
</comment>
<organism evidence="2 3">
    <name type="scientific">Streptomyces orinoci</name>
    <name type="common">Streptoverticillium orinoci</name>
    <dbReference type="NCBI Taxonomy" id="67339"/>
    <lineage>
        <taxon>Bacteria</taxon>
        <taxon>Bacillati</taxon>
        <taxon>Actinomycetota</taxon>
        <taxon>Actinomycetes</taxon>
        <taxon>Kitasatosporales</taxon>
        <taxon>Streptomycetaceae</taxon>
        <taxon>Streptomyces</taxon>
    </lineage>
</organism>
<evidence type="ECO:0000313" key="3">
    <source>
        <dbReference type="Proteomes" id="UP001552594"/>
    </source>
</evidence>
<evidence type="ECO:0000313" key="2">
    <source>
        <dbReference type="EMBL" id="MEV5510148.1"/>
    </source>
</evidence>
<sequence>MGRHAQEKSGRALLTRAGLEWLLRLTTAVAAAVAGAVAKWWLEVRHTL</sequence>
<evidence type="ECO:0000256" key="1">
    <source>
        <dbReference type="SAM" id="Phobius"/>
    </source>
</evidence>
<accession>A0ABV3K4Q8</accession>
<keyword evidence="1" id="KW-0472">Membrane</keyword>
<proteinExistence type="predicted"/>
<dbReference type="Proteomes" id="UP001552594">
    <property type="component" value="Unassembled WGS sequence"/>
</dbReference>
<reference evidence="2 3" key="1">
    <citation type="submission" date="2024-06" db="EMBL/GenBank/DDBJ databases">
        <title>The Natural Products Discovery Center: Release of the First 8490 Sequenced Strains for Exploring Actinobacteria Biosynthetic Diversity.</title>
        <authorList>
            <person name="Kalkreuter E."/>
            <person name="Kautsar S.A."/>
            <person name="Yang D."/>
            <person name="Bader C.D."/>
            <person name="Teijaro C.N."/>
            <person name="Fluegel L."/>
            <person name="Davis C.M."/>
            <person name="Simpson J.R."/>
            <person name="Lauterbach L."/>
            <person name="Steele A.D."/>
            <person name="Gui C."/>
            <person name="Meng S."/>
            <person name="Li G."/>
            <person name="Viehrig K."/>
            <person name="Ye F."/>
            <person name="Su P."/>
            <person name="Kiefer A.F."/>
            <person name="Nichols A."/>
            <person name="Cepeda A.J."/>
            <person name="Yan W."/>
            <person name="Fan B."/>
            <person name="Jiang Y."/>
            <person name="Adhikari A."/>
            <person name="Zheng C.-J."/>
            <person name="Schuster L."/>
            <person name="Cowan T.M."/>
            <person name="Smanski M.J."/>
            <person name="Chevrette M.G."/>
            <person name="De Carvalho L.P.S."/>
            <person name="Shen B."/>
        </authorList>
    </citation>
    <scope>NUCLEOTIDE SEQUENCE [LARGE SCALE GENOMIC DNA]</scope>
    <source>
        <strain evidence="2 3">NPDC052347</strain>
    </source>
</reference>
<name>A0ABV3K4Q8_STRON</name>
<keyword evidence="1" id="KW-0812">Transmembrane</keyword>
<protein>
    <submittedName>
        <fullName evidence="2">Uncharacterized protein</fullName>
    </submittedName>
</protein>
<feature type="transmembrane region" description="Helical" evidence="1">
    <location>
        <begin position="21"/>
        <end position="42"/>
    </location>
</feature>
<dbReference type="RefSeq" id="WP_161968573.1">
    <property type="nucleotide sequence ID" value="NZ_JBFAUK010000028.1"/>
</dbReference>
<gene>
    <name evidence="2" type="ORF">AB0L16_27595</name>
</gene>
<keyword evidence="1" id="KW-1133">Transmembrane helix</keyword>
<dbReference type="EMBL" id="JBFAUK010000028">
    <property type="protein sequence ID" value="MEV5510148.1"/>
    <property type="molecule type" value="Genomic_DNA"/>
</dbReference>